<organism evidence="2 3">
    <name type="scientific">Liparis tanakae</name>
    <name type="common">Tanaka's snailfish</name>
    <dbReference type="NCBI Taxonomy" id="230148"/>
    <lineage>
        <taxon>Eukaryota</taxon>
        <taxon>Metazoa</taxon>
        <taxon>Chordata</taxon>
        <taxon>Craniata</taxon>
        <taxon>Vertebrata</taxon>
        <taxon>Euteleostomi</taxon>
        <taxon>Actinopterygii</taxon>
        <taxon>Neopterygii</taxon>
        <taxon>Teleostei</taxon>
        <taxon>Neoteleostei</taxon>
        <taxon>Acanthomorphata</taxon>
        <taxon>Eupercaria</taxon>
        <taxon>Perciformes</taxon>
        <taxon>Cottioidei</taxon>
        <taxon>Cottales</taxon>
        <taxon>Liparidae</taxon>
        <taxon>Liparis</taxon>
    </lineage>
</organism>
<dbReference type="AlphaFoldDB" id="A0A4Z2HLP5"/>
<gene>
    <name evidence="2" type="ORF">EYF80_023273</name>
</gene>
<protein>
    <submittedName>
        <fullName evidence="2">Uncharacterized protein</fullName>
    </submittedName>
</protein>
<dbReference type="Proteomes" id="UP000314294">
    <property type="component" value="Unassembled WGS sequence"/>
</dbReference>
<evidence type="ECO:0000313" key="2">
    <source>
        <dbReference type="EMBL" id="TNN66480.1"/>
    </source>
</evidence>
<proteinExistence type="predicted"/>
<reference evidence="2 3" key="1">
    <citation type="submission" date="2019-03" db="EMBL/GenBank/DDBJ databases">
        <title>First draft genome of Liparis tanakae, snailfish: a comprehensive survey of snailfish specific genes.</title>
        <authorList>
            <person name="Kim W."/>
            <person name="Song I."/>
            <person name="Jeong J.-H."/>
            <person name="Kim D."/>
            <person name="Kim S."/>
            <person name="Ryu S."/>
            <person name="Song J.Y."/>
            <person name="Lee S.K."/>
        </authorList>
    </citation>
    <scope>NUCLEOTIDE SEQUENCE [LARGE SCALE GENOMIC DNA]</scope>
    <source>
        <tissue evidence="2">Muscle</tissue>
    </source>
</reference>
<dbReference type="EMBL" id="SRLO01000218">
    <property type="protein sequence ID" value="TNN66480.1"/>
    <property type="molecule type" value="Genomic_DNA"/>
</dbReference>
<accession>A0A4Z2HLP5</accession>
<evidence type="ECO:0000313" key="3">
    <source>
        <dbReference type="Proteomes" id="UP000314294"/>
    </source>
</evidence>
<comment type="caution">
    <text evidence="2">The sequence shown here is derived from an EMBL/GenBank/DDBJ whole genome shotgun (WGS) entry which is preliminary data.</text>
</comment>
<evidence type="ECO:0000256" key="1">
    <source>
        <dbReference type="SAM" id="MobiDB-lite"/>
    </source>
</evidence>
<feature type="region of interest" description="Disordered" evidence="1">
    <location>
        <begin position="94"/>
        <end position="118"/>
    </location>
</feature>
<name>A0A4Z2HLP5_9TELE</name>
<keyword evidence="3" id="KW-1185">Reference proteome</keyword>
<feature type="region of interest" description="Disordered" evidence="1">
    <location>
        <begin position="39"/>
        <end position="69"/>
    </location>
</feature>
<sequence>MPGDWTCMPPSSTLWHGITPTGLTFWEARSCFRYCGQAARGEHQPQSAEEEQARPATATRRAETMITTKEGGKKPEAFLCLGLRVCRQRVVESSSESQSWADAAAPNTGPQAPDDPVATELMAPEARLSPEASPVQGAIFGPSL</sequence>